<keyword evidence="2" id="KW-1185">Reference proteome</keyword>
<dbReference type="RefSeq" id="WP_200613838.1">
    <property type="nucleotide sequence ID" value="NZ_CP071518.1"/>
</dbReference>
<organism evidence="1 2">
    <name type="scientific">Agrilutibacter solisilvae</name>
    <dbReference type="NCBI Taxonomy" id="2763317"/>
    <lineage>
        <taxon>Bacteria</taxon>
        <taxon>Pseudomonadati</taxon>
        <taxon>Pseudomonadota</taxon>
        <taxon>Gammaproteobacteria</taxon>
        <taxon>Lysobacterales</taxon>
        <taxon>Lysobacteraceae</taxon>
        <taxon>Agrilutibacter</taxon>
    </lineage>
</organism>
<accession>A0A974XZ39</accession>
<dbReference type="PANTHER" id="PTHR11102">
    <property type="entry name" value="SEL-1-LIKE PROTEIN"/>
    <property type="match status" value="1"/>
</dbReference>
<dbReference type="PANTHER" id="PTHR11102:SF160">
    <property type="entry name" value="ERAD-ASSOCIATED E3 UBIQUITIN-PROTEIN LIGASE COMPONENT HRD3"/>
    <property type="match status" value="1"/>
</dbReference>
<evidence type="ECO:0000313" key="2">
    <source>
        <dbReference type="Proteomes" id="UP000639274"/>
    </source>
</evidence>
<dbReference type="KEGG" id="lsf:I8J32_016835"/>
<dbReference type="AlphaFoldDB" id="A0A974XZ39"/>
<dbReference type="InterPro" id="IPR006597">
    <property type="entry name" value="Sel1-like"/>
</dbReference>
<dbReference type="SUPFAM" id="SSF81901">
    <property type="entry name" value="HCP-like"/>
    <property type="match status" value="1"/>
</dbReference>
<reference evidence="1 2" key="1">
    <citation type="submission" date="2021-03" db="EMBL/GenBank/DDBJ databases">
        <title>Lysobacter sp. nov. isolated from soil of gangwondo yeongwol, south Korea.</title>
        <authorList>
            <person name="Kim K.R."/>
            <person name="Kim K.H."/>
            <person name="Jeon C.O."/>
        </authorList>
    </citation>
    <scope>NUCLEOTIDE SEQUENCE [LARGE SCALE GENOMIC DNA]</scope>
    <source>
        <strain evidence="1 2">R19</strain>
    </source>
</reference>
<dbReference type="InterPro" id="IPR011990">
    <property type="entry name" value="TPR-like_helical_dom_sf"/>
</dbReference>
<proteinExistence type="predicted"/>
<dbReference type="EMBL" id="CP071518">
    <property type="protein sequence ID" value="QSX78298.1"/>
    <property type="molecule type" value="Genomic_DNA"/>
</dbReference>
<dbReference type="InterPro" id="IPR050767">
    <property type="entry name" value="Sel1_AlgK"/>
</dbReference>
<dbReference type="SMART" id="SM00671">
    <property type="entry name" value="SEL1"/>
    <property type="match status" value="3"/>
</dbReference>
<name>A0A974XZ39_9GAMM</name>
<protein>
    <submittedName>
        <fullName evidence="1">Sel1 repeat family protein</fullName>
    </submittedName>
</protein>
<sequence length="239" mass="24789">MSDALLKKATTLLANGYVADAQELLGRLLLSGCAAAHGPLGMIHARDAALGDSAAAQLAIELFERGDAAGDALSTFELSRCHGLGLGCPRDEVRAYQLARKAADAGLLRAAAAVARCALNGVGCAVDLEQARDYLLRSLPDAVPGLQYSLGRLMYYGQGGARDEERAIELFRAAAEGGSDQACMALAAVAGAKGDKDEAARWIGRAGELVPEQEAAVASLDEAVKQYVQHGRSGSQGLH</sequence>
<gene>
    <name evidence="1" type="ORF">I8J32_016835</name>
</gene>
<evidence type="ECO:0000313" key="1">
    <source>
        <dbReference type="EMBL" id="QSX78298.1"/>
    </source>
</evidence>
<dbReference type="Proteomes" id="UP000639274">
    <property type="component" value="Chromosome"/>
</dbReference>
<dbReference type="Pfam" id="PF08238">
    <property type="entry name" value="Sel1"/>
    <property type="match status" value="3"/>
</dbReference>
<dbReference type="Gene3D" id="1.25.40.10">
    <property type="entry name" value="Tetratricopeptide repeat domain"/>
    <property type="match status" value="1"/>
</dbReference>